<evidence type="ECO:0000313" key="2">
    <source>
        <dbReference type="EMBL" id="GAI32491.1"/>
    </source>
</evidence>
<organism evidence="2">
    <name type="scientific">marine sediment metagenome</name>
    <dbReference type="NCBI Taxonomy" id="412755"/>
    <lineage>
        <taxon>unclassified sequences</taxon>
        <taxon>metagenomes</taxon>
        <taxon>ecological metagenomes</taxon>
    </lineage>
</organism>
<protein>
    <recommendedName>
        <fullName evidence="1">NurA domain-containing protein</fullName>
    </recommendedName>
</protein>
<feature type="domain" description="NurA" evidence="1">
    <location>
        <begin position="68"/>
        <end position="281"/>
    </location>
</feature>
<dbReference type="AlphaFoldDB" id="X1NQM8"/>
<dbReference type="InterPro" id="IPR018977">
    <property type="entry name" value="NurA_domain"/>
</dbReference>
<name>X1NQM8_9ZZZZ</name>
<gene>
    <name evidence="2" type="ORF">S06H3_27262</name>
</gene>
<dbReference type="EMBL" id="BARV01015803">
    <property type="protein sequence ID" value="GAI32491.1"/>
    <property type="molecule type" value="Genomic_DNA"/>
</dbReference>
<sequence>GMVARLKAGVEERQKRLQKALDVLRNQASNLDYLTRKIASSQTTWLVAGLVDGLDQRYKAPPIPAEFTIIATDGSHIDVDRHKSTRCYLINIGTVILHYGASPSATLDSFPHLYSGDEDLVIVPTGVKGREQPIEGTLLGIKRSVDECHQLAELAAELTQDSPTLALLDGSLILWGLEAYPEFVTEALLDKGFLGYLDDMRKLNNGKKLALASYISFSRSTDVVNALRVALCPHDPADCDHYCPPNKARECDTVAGVQDRELFSNLLGQGERSALFISQSSIVQKHYGVHQV</sequence>
<reference evidence="2" key="1">
    <citation type="journal article" date="2014" name="Front. Microbiol.">
        <title>High frequency of phylogenetically diverse reductive dehalogenase-homologous genes in deep subseafloor sedimentary metagenomes.</title>
        <authorList>
            <person name="Kawai M."/>
            <person name="Futagami T."/>
            <person name="Toyoda A."/>
            <person name="Takaki Y."/>
            <person name="Nishi S."/>
            <person name="Hori S."/>
            <person name="Arai W."/>
            <person name="Tsubouchi T."/>
            <person name="Morono Y."/>
            <person name="Uchiyama I."/>
            <person name="Ito T."/>
            <person name="Fujiyama A."/>
            <person name="Inagaki F."/>
            <person name="Takami H."/>
        </authorList>
    </citation>
    <scope>NUCLEOTIDE SEQUENCE</scope>
    <source>
        <strain evidence="2">Expedition CK06-06</strain>
    </source>
</reference>
<feature type="non-terminal residue" evidence="2">
    <location>
        <position position="1"/>
    </location>
</feature>
<accession>X1NQM8</accession>
<feature type="non-terminal residue" evidence="2">
    <location>
        <position position="292"/>
    </location>
</feature>
<proteinExistence type="predicted"/>
<evidence type="ECO:0000259" key="1">
    <source>
        <dbReference type="Pfam" id="PF09376"/>
    </source>
</evidence>
<dbReference type="Pfam" id="PF09376">
    <property type="entry name" value="NurA"/>
    <property type="match status" value="1"/>
</dbReference>
<comment type="caution">
    <text evidence="2">The sequence shown here is derived from an EMBL/GenBank/DDBJ whole genome shotgun (WGS) entry which is preliminary data.</text>
</comment>